<evidence type="ECO:0000313" key="2">
    <source>
        <dbReference type="Proteomes" id="UP000606653"/>
    </source>
</evidence>
<dbReference type="RefSeq" id="WP_157060000.1">
    <property type="nucleotide sequence ID" value="NZ_BMLN01000004.1"/>
</dbReference>
<reference evidence="2" key="1">
    <citation type="journal article" date="2019" name="Int. J. Syst. Evol. Microbiol.">
        <title>The Global Catalogue of Microorganisms (GCM) 10K type strain sequencing project: providing services to taxonomists for standard genome sequencing and annotation.</title>
        <authorList>
            <consortium name="The Broad Institute Genomics Platform"/>
            <consortium name="The Broad Institute Genome Sequencing Center for Infectious Disease"/>
            <person name="Wu L."/>
            <person name="Ma J."/>
        </authorList>
    </citation>
    <scope>NUCLEOTIDE SEQUENCE [LARGE SCALE GENOMIC DNA]</scope>
    <source>
        <strain evidence="2">CGMCC 1.6964</strain>
    </source>
</reference>
<proteinExistence type="predicted"/>
<dbReference type="Proteomes" id="UP000606653">
    <property type="component" value="Unassembled WGS sequence"/>
</dbReference>
<dbReference type="EMBL" id="BMLN01000004">
    <property type="protein sequence ID" value="GGN98478.1"/>
    <property type="molecule type" value="Genomic_DNA"/>
</dbReference>
<evidence type="ECO:0000313" key="1">
    <source>
        <dbReference type="EMBL" id="GGN98478.1"/>
    </source>
</evidence>
<comment type="caution">
    <text evidence="1">The sequence shown here is derived from an EMBL/GenBank/DDBJ whole genome shotgun (WGS) entry which is preliminary data.</text>
</comment>
<protein>
    <submittedName>
        <fullName evidence="1">Uncharacterized protein</fullName>
    </submittedName>
</protein>
<accession>A0ABQ2L0M5</accession>
<organism evidence="1 2">
    <name type="scientific">Saccharibacillus kuerlensis</name>
    <dbReference type="NCBI Taxonomy" id="459527"/>
    <lineage>
        <taxon>Bacteria</taxon>
        <taxon>Bacillati</taxon>
        <taxon>Bacillota</taxon>
        <taxon>Bacilli</taxon>
        <taxon>Bacillales</taxon>
        <taxon>Paenibacillaceae</taxon>
        <taxon>Saccharibacillus</taxon>
    </lineage>
</organism>
<name>A0ABQ2L0M5_9BACL</name>
<sequence>MSRMNGASLEDGAGLGNRFGLMNRRNRRNLLKDSPEFETIQAEYEQLWIEMQEADAEKVSRMLERSRRGAV</sequence>
<keyword evidence="2" id="KW-1185">Reference proteome</keyword>
<gene>
    <name evidence="1" type="ORF">GCM10010969_17650</name>
</gene>